<sequence length="343" mass="40035">MRGTKNRHDCANDGTCGQSIQNYEIGSTNIFFLDNHRNLIAEIPKLPKYSGEKYGHRLYKEDESKQFYYPPTNIYDVLPNSFAVKHGYINCTIKYDNLSEQERNQIETDIKTSYEAFKAKFCLENRNASYNITIHIFNNRSDYIKYNDLLSINEDGGQGYITRGVTDYRNILTYKQQSMDFVLGHELGHIFQLRFAPAEKVRGLYYEDTELIANVVGRDVEEKNHKTILEQNRVIQKPYKVDYASSESEHAELKKEEQSKVEEEKSNQQNTQQSSNFLSNIIFPAIKCIVESISSLFSWLFWSKEEEQLDDNLVSFEFNVNDNVVENFVDNHHLSDYPPDELI</sequence>
<name>A0A7L7YMB9_9RICK</name>
<accession>A0A7L7YMB9</accession>
<dbReference type="Gene3D" id="3.40.30.160">
    <property type="entry name" value="Collagenase ColT, N-terminal domain"/>
    <property type="match status" value="1"/>
</dbReference>
<reference evidence="2 3" key="1">
    <citation type="submission" date="2020-09" db="EMBL/GenBank/DDBJ databases">
        <title>An Earliest Endosymbiont, Wolbachia massiliensis sp. nov., Strain PL13 From the Bed Bug (Cimex hemipterius), Type strain of a New supergroup T.</title>
        <authorList>
            <person name="Laidoudi Y."/>
            <person name="Levasseur A."/>
            <person name="Medkour H."/>
            <person name="Maaloum M."/>
            <person name="BenKhedher M."/>
            <person name="Sambou M."/>
            <person name="Bassene H."/>
            <person name="Davoust B."/>
            <person name="Fenollar F."/>
            <person name="Raoult D."/>
            <person name="Mediannikov O."/>
        </authorList>
    </citation>
    <scope>NUCLEOTIDE SEQUENCE [LARGE SCALE GENOMIC DNA]</scope>
    <source>
        <strain evidence="2 3">PL13</strain>
    </source>
</reference>
<feature type="compositionally biased region" description="Basic and acidic residues" evidence="1">
    <location>
        <begin position="247"/>
        <end position="266"/>
    </location>
</feature>
<keyword evidence="3" id="KW-1185">Reference proteome</keyword>
<proteinExistence type="predicted"/>
<dbReference type="Proteomes" id="UP000516514">
    <property type="component" value="Chromosome"/>
</dbReference>
<evidence type="ECO:0000313" key="3">
    <source>
        <dbReference type="Proteomes" id="UP000516514"/>
    </source>
</evidence>
<dbReference type="EMBL" id="CP061738">
    <property type="protein sequence ID" value="QOD38208.1"/>
    <property type="molecule type" value="Genomic_DNA"/>
</dbReference>
<dbReference type="KEGG" id="wms:ID128_05450"/>
<dbReference type="RefSeq" id="WP_191111017.1">
    <property type="nucleotide sequence ID" value="NZ_CP061738.1"/>
</dbReference>
<evidence type="ECO:0000313" key="2">
    <source>
        <dbReference type="EMBL" id="QOD38208.1"/>
    </source>
</evidence>
<evidence type="ECO:0000256" key="1">
    <source>
        <dbReference type="SAM" id="MobiDB-lite"/>
    </source>
</evidence>
<gene>
    <name evidence="2" type="ORF">ID128_05450</name>
</gene>
<dbReference type="AlphaFoldDB" id="A0A7L7YMB9"/>
<feature type="region of interest" description="Disordered" evidence="1">
    <location>
        <begin position="246"/>
        <end position="271"/>
    </location>
</feature>
<protein>
    <submittedName>
        <fullName evidence="2">Uncharacterized protein</fullName>
    </submittedName>
</protein>
<organism evidence="2 3">
    <name type="scientific">Candidatus Wolbachia massiliensis</name>
    <dbReference type="NCBI Taxonomy" id="1845000"/>
    <lineage>
        <taxon>Bacteria</taxon>
        <taxon>Pseudomonadati</taxon>
        <taxon>Pseudomonadota</taxon>
        <taxon>Alphaproteobacteria</taxon>
        <taxon>Rickettsiales</taxon>
        <taxon>Anaplasmataceae</taxon>
        <taxon>Wolbachieae</taxon>
        <taxon>Wolbachia</taxon>
    </lineage>
</organism>